<dbReference type="GO" id="GO:0005524">
    <property type="term" value="F:ATP binding"/>
    <property type="evidence" value="ECO:0007669"/>
    <property type="project" value="UniProtKB-KW"/>
</dbReference>
<evidence type="ECO:0000259" key="7">
    <source>
        <dbReference type="PROSITE" id="PS51204"/>
    </source>
</evidence>
<reference evidence="8" key="3">
    <citation type="journal article" date="2017" name="Nature">
        <title>Genome sequence of the progenitor of the wheat D genome Aegilops tauschii.</title>
        <authorList>
            <person name="Luo M.C."/>
            <person name="Gu Y.Q."/>
            <person name="Puiu D."/>
            <person name="Wang H."/>
            <person name="Twardziok S.O."/>
            <person name="Deal K.R."/>
            <person name="Huo N."/>
            <person name="Zhu T."/>
            <person name="Wang L."/>
            <person name="Wang Y."/>
            <person name="McGuire P.E."/>
            <person name="Liu S."/>
            <person name="Long H."/>
            <person name="Ramasamy R.K."/>
            <person name="Rodriguez J.C."/>
            <person name="Van S.L."/>
            <person name="Yuan L."/>
            <person name="Wang Z."/>
            <person name="Xia Z."/>
            <person name="Xiao L."/>
            <person name="Anderson O.D."/>
            <person name="Ouyang S."/>
            <person name="Liang Y."/>
            <person name="Zimin A.V."/>
            <person name="Pertea G."/>
            <person name="Qi P."/>
            <person name="Bennetzen J.L."/>
            <person name="Dai X."/>
            <person name="Dawson M.W."/>
            <person name="Muller H.G."/>
            <person name="Kugler K."/>
            <person name="Rivarola-Duarte L."/>
            <person name="Spannagl M."/>
            <person name="Mayer K.F.X."/>
            <person name="Lu F.H."/>
            <person name="Bevan M.W."/>
            <person name="Leroy P."/>
            <person name="Li P."/>
            <person name="You F.M."/>
            <person name="Sun Q."/>
            <person name="Liu Z."/>
            <person name="Lyons E."/>
            <person name="Wicker T."/>
            <person name="Salzberg S.L."/>
            <person name="Devos K.M."/>
            <person name="Dvorak J."/>
        </authorList>
    </citation>
    <scope>NUCLEOTIDE SEQUENCE [LARGE SCALE GENOMIC DNA]</scope>
    <source>
        <strain evidence="8">cv. AL8/78</strain>
    </source>
</reference>
<feature type="region of interest" description="Disordered" evidence="6">
    <location>
        <begin position="172"/>
        <end position="272"/>
    </location>
</feature>
<dbReference type="EnsemblPlants" id="AET7Gv21313100.17">
    <property type="protein sequence ID" value="AET7Gv21313100.17"/>
    <property type="gene ID" value="AET7Gv21313100"/>
</dbReference>
<keyword evidence="4" id="KW-0067">ATP-binding</keyword>
<feature type="domain" description="HSA" evidence="7">
    <location>
        <begin position="22"/>
        <end position="94"/>
    </location>
</feature>
<reference evidence="8" key="5">
    <citation type="journal article" date="2021" name="G3 (Bethesda)">
        <title>Aegilops tauschii genome assembly Aet v5.0 features greater sequence contiguity and improved annotation.</title>
        <authorList>
            <person name="Wang L."/>
            <person name="Zhu T."/>
            <person name="Rodriguez J.C."/>
            <person name="Deal K.R."/>
            <person name="Dubcovsky J."/>
            <person name="McGuire P.E."/>
            <person name="Lux T."/>
            <person name="Spannagl M."/>
            <person name="Mayer K.F.X."/>
            <person name="Baldrich P."/>
            <person name="Meyers B.C."/>
            <person name="Huo N."/>
            <person name="Gu Y.Q."/>
            <person name="Zhou H."/>
            <person name="Devos K.M."/>
            <person name="Bennetzen J.L."/>
            <person name="Unver T."/>
            <person name="Budak H."/>
            <person name="Gulick P.J."/>
            <person name="Galiba G."/>
            <person name="Kalapos B."/>
            <person name="Nelson D.R."/>
            <person name="Li P."/>
            <person name="You F.M."/>
            <person name="Luo M.C."/>
            <person name="Dvorak J."/>
        </authorList>
    </citation>
    <scope>NUCLEOTIDE SEQUENCE [LARGE SCALE GENOMIC DNA]</scope>
    <source>
        <strain evidence="8">cv. AL8/78</strain>
    </source>
</reference>
<evidence type="ECO:0000256" key="2">
    <source>
        <dbReference type="ARBA" id="ARBA00022741"/>
    </source>
</evidence>
<dbReference type="Proteomes" id="UP000015105">
    <property type="component" value="Chromosome 7D"/>
</dbReference>
<keyword evidence="3" id="KW-0347">Helicase</keyword>
<dbReference type="PANTHER" id="PTHR45685">
    <property type="entry name" value="HELICASE SRCAP-RELATED"/>
    <property type="match status" value="1"/>
</dbReference>
<dbReference type="GO" id="GO:0042393">
    <property type="term" value="F:histone binding"/>
    <property type="evidence" value="ECO:0007669"/>
    <property type="project" value="TreeGrafter"/>
</dbReference>
<feature type="compositionally biased region" description="Basic and acidic residues" evidence="6">
    <location>
        <begin position="21"/>
        <end position="31"/>
    </location>
</feature>
<dbReference type="GO" id="GO:0000812">
    <property type="term" value="C:Swr1 complex"/>
    <property type="evidence" value="ECO:0007669"/>
    <property type="project" value="TreeGrafter"/>
</dbReference>
<evidence type="ECO:0000313" key="9">
    <source>
        <dbReference type="Proteomes" id="UP000015105"/>
    </source>
</evidence>
<evidence type="ECO:0000256" key="6">
    <source>
        <dbReference type="SAM" id="MobiDB-lite"/>
    </source>
</evidence>
<dbReference type="GO" id="GO:0016887">
    <property type="term" value="F:ATP hydrolysis activity"/>
    <property type="evidence" value="ECO:0007669"/>
    <property type="project" value="TreeGrafter"/>
</dbReference>
<keyword evidence="5" id="KW-0175">Coiled coil</keyword>
<dbReference type="GO" id="GO:0003677">
    <property type="term" value="F:DNA binding"/>
    <property type="evidence" value="ECO:0007669"/>
    <property type="project" value="UniProtKB-KW"/>
</dbReference>
<evidence type="ECO:0000256" key="4">
    <source>
        <dbReference type="ARBA" id="ARBA00022840"/>
    </source>
</evidence>
<dbReference type="Pfam" id="PF07529">
    <property type="entry name" value="HSA"/>
    <property type="match status" value="1"/>
</dbReference>
<proteinExistence type="predicted"/>
<reference evidence="9" key="2">
    <citation type="journal article" date="2017" name="Nat. Plants">
        <title>The Aegilops tauschii genome reveals multiple impacts of transposons.</title>
        <authorList>
            <person name="Zhao G."/>
            <person name="Zou C."/>
            <person name="Li K."/>
            <person name="Wang K."/>
            <person name="Li T."/>
            <person name="Gao L."/>
            <person name="Zhang X."/>
            <person name="Wang H."/>
            <person name="Yang Z."/>
            <person name="Liu X."/>
            <person name="Jiang W."/>
            <person name="Mao L."/>
            <person name="Kong X."/>
            <person name="Jiao Y."/>
            <person name="Jia J."/>
        </authorList>
    </citation>
    <scope>NUCLEOTIDE SEQUENCE [LARGE SCALE GENOMIC DNA]</scope>
    <source>
        <strain evidence="9">cv. AL8/78</strain>
    </source>
</reference>
<evidence type="ECO:0000256" key="3">
    <source>
        <dbReference type="ARBA" id="ARBA00022806"/>
    </source>
</evidence>
<evidence type="ECO:0000256" key="1">
    <source>
        <dbReference type="ARBA" id="ARBA00004123"/>
    </source>
</evidence>
<dbReference type="PROSITE" id="PS51204">
    <property type="entry name" value="HSA"/>
    <property type="match status" value="1"/>
</dbReference>
<reference evidence="8" key="4">
    <citation type="submission" date="2019-03" db="UniProtKB">
        <authorList>
            <consortium name="EnsemblPlants"/>
        </authorList>
    </citation>
    <scope>IDENTIFICATION</scope>
</reference>
<sequence>MASKGPRSKLDHETRPRRKKALEAPREPRKPKVHWDHVLGEMVWLSKEFESERKWKLSMAKKIAQRANMGVVDQATKDEKKQKEGEHRLRKVALNISKDVKKFWTKIEKLVLYKNQLEVEERKKKALDKQLDFLLGQTERYSTMLAENLVDVPHLQTQENGLLQTNVLSQEEVAGPSQTNQPSQEEVAGPSQTNQPSQEEVAGPSQTNQPLQEDVAEPSQTNQPLQEDVAEPSHTNQPLQEDVAEPSHTNQPVQEEVAEENINAPTPDDLGV</sequence>
<name>A0A453TAE4_AEGTS</name>
<reference evidence="9" key="1">
    <citation type="journal article" date="2014" name="Science">
        <title>Ancient hybridizations among the ancestral genomes of bread wheat.</title>
        <authorList>
            <consortium name="International Wheat Genome Sequencing Consortium,"/>
            <person name="Marcussen T."/>
            <person name="Sandve S.R."/>
            <person name="Heier L."/>
            <person name="Spannagl M."/>
            <person name="Pfeifer M."/>
            <person name="Jakobsen K.S."/>
            <person name="Wulff B.B."/>
            <person name="Steuernagel B."/>
            <person name="Mayer K.F."/>
            <person name="Olsen O.A."/>
        </authorList>
    </citation>
    <scope>NUCLEOTIDE SEQUENCE [LARGE SCALE GENOMIC DNA]</scope>
    <source>
        <strain evidence="9">cv. AL8/78</strain>
    </source>
</reference>
<accession>A0A453TAE4</accession>
<dbReference type="Gramene" id="AET7Gv21313100.17">
    <property type="protein sequence ID" value="AET7Gv21313100.17"/>
    <property type="gene ID" value="AET7Gv21313100"/>
</dbReference>
<keyword evidence="2" id="KW-0547">Nucleotide-binding</keyword>
<dbReference type="GO" id="GO:0004386">
    <property type="term" value="F:helicase activity"/>
    <property type="evidence" value="ECO:0007669"/>
    <property type="project" value="UniProtKB-KW"/>
</dbReference>
<comment type="subcellular location">
    <subcellularLocation>
        <location evidence="1">Nucleus</location>
    </subcellularLocation>
</comment>
<dbReference type="SMART" id="SM00573">
    <property type="entry name" value="HSA"/>
    <property type="match status" value="1"/>
</dbReference>
<dbReference type="GO" id="GO:0006338">
    <property type="term" value="P:chromatin remodeling"/>
    <property type="evidence" value="ECO:0007669"/>
    <property type="project" value="TreeGrafter"/>
</dbReference>
<feature type="coiled-coil region" evidence="5">
    <location>
        <begin position="110"/>
        <end position="137"/>
    </location>
</feature>
<feature type="region of interest" description="Disordered" evidence="6">
    <location>
        <begin position="1"/>
        <end position="31"/>
    </location>
</feature>
<feature type="compositionally biased region" description="Polar residues" evidence="6">
    <location>
        <begin position="176"/>
        <end position="211"/>
    </location>
</feature>
<dbReference type="AlphaFoldDB" id="A0A453TAE4"/>
<dbReference type="InterPro" id="IPR014012">
    <property type="entry name" value="HSA_dom"/>
</dbReference>
<evidence type="ECO:0000256" key="5">
    <source>
        <dbReference type="SAM" id="Coils"/>
    </source>
</evidence>
<dbReference type="InterPro" id="IPR050520">
    <property type="entry name" value="INO80/SWR1_helicase"/>
</dbReference>
<keyword evidence="9" id="KW-1185">Reference proteome</keyword>
<evidence type="ECO:0000313" key="8">
    <source>
        <dbReference type="EnsemblPlants" id="AET7Gv21313100.17"/>
    </source>
</evidence>
<organism evidence="8 9">
    <name type="scientific">Aegilops tauschii subsp. strangulata</name>
    <name type="common">Goatgrass</name>
    <dbReference type="NCBI Taxonomy" id="200361"/>
    <lineage>
        <taxon>Eukaryota</taxon>
        <taxon>Viridiplantae</taxon>
        <taxon>Streptophyta</taxon>
        <taxon>Embryophyta</taxon>
        <taxon>Tracheophyta</taxon>
        <taxon>Spermatophyta</taxon>
        <taxon>Magnoliopsida</taxon>
        <taxon>Liliopsida</taxon>
        <taxon>Poales</taxon>
        <taxon>Poaceae</taxon>
        <taxon>BOP clade</taxon>
        <taxon>Pooideae</taxon>
        <taxon>Triticodae</taxon>
        <taxon>Triticeae</taxon>
        <taxon>Triticinae</taxon>
        <taxon>Aegilops</taxon>
    </lineage>
</organism>
<dbReference type="PANTHER" id="PTHR45685:SF1">
    <property type="entry name" value="HELICASE SRCAP"/>
    <property type="match status" value="1"/>
</dbReference>
<protein>
    <recommendedName>
        <fullName evidence="7">HSA domain-containing protein</fullName>
    </recommendedName>
</protein>
<keyword evidence="3" id="KW-0378">Hydrolase</keyword>